<keyword evidence="2" id="KW-1185">Reference proteome</keyword>
<name>G7Y9B8_CLOSI</name>
<organism evidence="1 2">
    <name type="scientific">Clonorchis sinensis</name>
    <name type="common">Chinese liver fluke</name>
    <dbReference type="NCBI Taxonomy" id="79923"/>
    <lineage>
        <taxon>Eukaryota</taxon>
        <taxon>Metazoa</taxon>
        <taxon>Spiralia</taxon>
        <taxon>Lophotrochozoa</taxon>
        <taxon>Platyhelminthes</taxon>
        <taxon>Trematoda</taxon>
        <taxon>Digenea</taxon>
        <taxon>Opisthorchiida</taxon>
        <taxon>Opisthorchiata</taxon>
        <taxon>Opisthorchiidae</taxon>
        <taxon>Clonorchis</taxon>
    </lineage>
</organism>
<evidence type="ECO:0000313" key="1">
    <source>
        <dbReference type="EMBL" id="GAA49553.1"/>
    </source>
</evidence>
<evidence type="ECO:0000313" key="2">
    <source>
        <dbReference type="Proteomes" id="UP000008909"/>
    </source>
</evidence>
<dbReference type="AlphaFoldDB" id="G7Y9B8"/>
<proteinExistence type="predicted"/>
<dbReference type="EMBL" id="DF142967">
    <property type="protein sequence ID" value="GAA49553.1"/>
    <property type="molecule type" value="Genomic_DNA"/>
</dbReference>
<reference evidence="1" key="1">
    <citation type="journal article" date="2011" name="Genome Biol.">
        <title>The draft genome of the carcinogenic human liver fluke Clonorchis sinensis.</title>
        <authorList>
            <person name="Wang X."/>
            <person name="Chen W."/>
            <person name="Huang Y."/>
            <person name="Sun J."/>
            <person name="Men J."/>
            <person name="Liu H."/>
            <person name="Luo F."/>
            <person name="Guo L."/>
            <person name="Lv X."/>
            <person name="Deng C."/>
            <person name="Zhou C."/>
            <person name="Fan Y."/>
            <person name="Li X."/>
            <person name="Huang L."/>
            <person name="Hu Y."/>
            <person name="Liang C."/>
            <person name="Hu X."/>
            <person name="Xu J."/>
            <person name="Yu X."/>
        </authorList>
    </citation>
    <scope>NUCLEOTIDE SEQUENCE [LARGE SCALE GENOMIC DNA]</scope>
    <source>
        <strain evidence="1">Henan</strain>
    </source>
</reference>
<protein>
    <submittedName>
        <fullName evidence="1">Uncharacterized protein</fullName>
    </submittedName>
</protein>
<gene>
    <name evidence="1" type="ORF">CLF_103218</name>
</gene>
<sequence>MDVLFVSGLLPMHRPLNFVSVHFRPADSSKFDVQVLSDPVRMYHNIHKVAESSSAGYNRYSPLLELIKRQSHHVSVNLMFNVNPNWTDCDEYSHFQTTVINEIQLDIVESPVKSIIRVRMECVYRFVTVVEAHEGTPGPASQYANNQLPTIKGPVIAVESVRMPTTSAREKQLDRVYVDLQTYTVLAVKRPGHFKSDHCALDISISTPVVRIGFRQQISYHFTQKCVHVDGISRILTLDLRKHAIAVIFELFIVDKSALTIAKKQLISTWTLETRSHWYFEKCLLSFAHPIPTFICVTITLLSAVFDRFKPVPECFPTLRVYNDHPHEHTSEYETYIYSFLKTTKGIRTEMFNPAFVVMDEYWFSFVSRGKCGASQALIHQQMQRIEQSYQCCAAISLYLNGRVHQATVRAELMYGCETWLLRTDDVRRLQVLDHRCVRIVDGGEWCQRISNKSYCRKWRLIDVSGVRVAIFFLDCLIERFAWCQKEFTDKGAQQLYSKQASACECKSYNGPALFKGHFLTVIQAVCCAQCRCKYFRNVRRKIISIFVPHKRPIWYYFAIKYTHNTAKSSRNQSTTSSHSMRVQQNVLCETLFGFRMDGKKYITRTTTALNCEEFFRMPIKSNPAEAVLKHIPVHFPPKFIETCACLEDDVEIDAQRAQPLRSEKELCRSELFITGRFTTSTKLSIPVLPCQAPYSESKRSDIIIIHKRTGCNYIHDSQQTAVFVHRKWHIRQLADIDN</sequence>
<accession>G7Y9B8</accession>
<dbReference type="Proteomes" id="UP000008909">
    <property type="component" value="Unassembled WGS sequence"/>
</dbReference>
<reference key="2">
    <citation type="submission" date="2011-10" db="EMBL/GenBank/DDBJ databases">
        <title>The genome and transcriptome sequence of Clonorchis sinensis provide insights into the carcinogenic liver fluke.</title>
        <authorList>
            <person name="Wang X."/>
            <person name="Huang Y."/>
            <person name="Chen W."/>
            <person name="Liu H."/>
            <person name="Guo L."/>
            <person name="Chen Y."/>
            <person name="Luo F."/>
            <person name="Zhou W."/>
            <person name="Sun J."/>
            <person name="Mao Q."/>
            <person name="Liang P."/>
            <person name="Zhou C."/>
            <person name="Tian Y."/>
            <person name="Men J."/>
            <person name="Lv X."/>
            <person name="Huang L."/>
            <person name="Zhou J."/>
            <person name="Hu Y."/>
            <person name="Li R."/>
            <person name="Zhang F."/>
            <person name="Lei H."/>
            <person name="Li X."/>
            <person name="Hu X."/>
            <person name="Liang C."/>
            <person name="Xu J."/>
            <person name="Wu Z."/>
            <person name="Yu X."/>
        </authorList>
    </citation>
    <scope>NUCLEOTIDE SEQUENCE</scope>
    <source>
        <strain>Henan</strain>
    </source>
</reference>